<dbReference type="SUPFAM" id="SSF51230">
    <property type="entry name" value="Single hybrid motif"/>
    <property type="match status" value="1"/>
</dbReference>
<evidence type="ECO:0000313" key="2">
    <source>
        <dbReference type="Proteomes" id="UP000807825"/>
    </source>
</evidence>
<dbReference type="Proteomes" id="UP000807825">
    <property type="component" value="Unassembled WGS sequence"/>
</dbReference>
<dbReference type="Gene3D" id="2.40.50.100">
    <property type="match status" value="1"/>
</dbReference>
<evidence type="ECO:0008006" key="3">
    <source>
        <dbReference type="Google" id="ProtNLM"/>
    </source>
</evidence>
<gene>
    <name evidence="1" type="ORF">HY912_05065</name>
</gene>
<reference evidence="1" key="1">
    <citation type="submission" date="2020-07" db="EMBL/GenBank/DDBJ databases">
        <title>Huge and variable diversity of episymbiotic CPR bacteria and DPANN archaea in groundwater ecosystems.</title>
        <authorList>
            <person name="He C.Y."/>
            <person name="Keren R."/>
            <person name="Whittaker M."/>
            <person name="Farag I.F."/>
            <person name="Doudna J."/>
            <person name="Cate J.H.D."/>
            <person name="Banfield J.F."/>
        </authorList>
    </citation>
    <scope>NUCLEOTIDE SEQUENCE</scope>
    <source>
        <strain evidence="1">NC_groundwater_1664_Pr3_B-0.1um_52_9</strain>
    </source>
</reference>
<evidence type="ECO:0000313" key="1">
    <source>
        <dbReference type="EMBL" id="MBI5248845.1"/>
    </source>
</evidence>
<name>A0A9D6V1D0_9BACT</name>
<dbReference type="AlphaFoldDB" id="A0A9D6V1D0"/>
<comment type="caution">
    <text evidence="1">The sequence shown here is derived from an EMBL/GenBank/DDBJ whole genome shotgun (WGS) entry which is preliminary data.</text>
</comment>
<dbReference type="EMBL" id="JACRDE010000148">
    <property type="protein sequence ID" value="MBI5248845.1"/>
    <property type="molecule type" value="Genomic_DNA"/>
</dbReference>
<protein>
    <recommendedName>
        <fullName evidence="3">Lipoyl-binding domain-containing protein</fullName>
    </recommendedName>
</protein>
<dbReference type="InterPro" id="IPR011053">
    <property type="entry name" value="Single_hybrid_motif"/>
</dbReference>
<accession>A0A9D6V1D0</accession>
<dbReference type="NCBIfam" id="NF045810">
    <property type="entry name" value="GcvH_rel_desulf"/>
    <property type="match status" value="1"/>
</dbReference>
<organism evidence="1 2">
    <name type="scientific">Desulfomonile tiedjei</name>
    <dbReference type="NCBI Taxonomy" id="2358"/>
    <lineage>
        <taxon>Bacteria</taxon>
        <taxon>Pseudomonadati</taxon>
        <taxon>Thermodesulfobacteriota</taxon>
        <taxon>Desulfomonilia</taxon>
        <taxon>Desulfomonilales</taxon>
        <taxon>Desulfomonilaceae</taxon>
        <taxon>Desulfomonile</taxon>
    </lineage>
</organism>
<dbReference type="InterPro" id="IPR033753">
    <property type="entry name" value="GCV_H/Fam206"/>
</dbReference>
<proteinExistence type="predicted"/>
<sequence length="171" mass="18330">MGVRFENFLGRELVLPDDRSCDPAEGLWIKREDGGRLAIGMTEPTVLMGGTVREVELLVDDGSEVSKGETVILVLTAKLKYIASPISGTLVCPKDLSSLPENLVKDPYGTTLFHIVSQEDETGRFLDASDYANSLKDSDGARNPGGHKGGVSPTCKAVYMAIGEQNISKGD</sequence>
<dbReference type="Pfam" id="PF01597">
    <property type="entry name" value="GCV_H"/>
    <property type="match status" value="1"/>
</dbReference>